<protein>
    <submittedName>
        <fullName evidence="2">Saccharopine dehydrogenase (NAD(+), L-glutamate-forming)</fullName>
        <ecNumber evidence="2">1.5.1.9</ecNumber>
    </submittedName>
</protein>
<keyword evidence="3" id="KW-1185">Reference proteome</keyword>
<accession>F4L552</accession>
<dbReference type="SUPFAM" id="SSF51735">
    <property type="entry name" value="NAD(P)-binding Rossmann-fold domains"/>
    <property type="match status" value="1"/>
</dbReference>
<evidence type="ECO:0000313" key="2">
    <source>
        <dbReference type="EMBL" id="AEE48773.1"/>
    </source>
</evidence>
<dbReference type="GO" id="GO:0009247">
    <property type="term" value="P:glycolipid biosynthetic process"/>
    <property type="evidence" value="ECO:0007669"/>
    <property type="project" value="TreeGrafter"/>
</dbReference>
<dbReference type="EC" id="1.5.1.9" evidence="2"/>
<proteinExistence type="predicted"/>
<gene>
    <name evidence="2" type="ordered locus">Halhy_0869</name>
</gene>
<keyword evidence="2" id="KW-0560">Oxidoreductase</keyword>
<dbReference type="GO" id="GO:0047131">
    <property type="term" value="F:saccharopine dehydrogenase (NAD+, L-glutamate-forming) activity"/>
    <property type="evidence" value="ECO:0007669"/>
    <property type="project" value="UniProtKB-EC"/>
</dbReference>
<dbReference type="InterPro" id="IPR036291">
    <property type="entry name" value="NAD(P)-bd_dom_sf"/>
</dbReference>
<reference evidence="2 3" key="1">
    <citation type="journal article" date="2011" name="Stand. Genomic Sci.">
        <title>Complete genome sequence of Haliscomenobacter hydrossis type strain (O).</title>
        <authorList>
            <consortium name="US DOE Joint Genome Institute (JGI-PGF)"/>
            <person name="Daligault H."/>
            <person name="Lapidus A."/>
            <person name="Zeytun A."/>
            <person name="Nolan M."/>
            <person name="Lucas S."/>
            <person name="Del Rio T.G."/>
            <person name="Tice H."/>
            <person name="Cheng J.F."/>
            <person name="Tapia R."/>
            <person name="Han C."/>
            <person name="Goodwin L."/>
            <person name="Pitluck S."/>
            <person name="Liolios K."/>
            <person name="Pagani I."/>
            <person name="Ivanova N."/>
            <person name="Huntemann M."/>
            <person name="Mavromatis K."/>
            <person name="Mikhailova N."/>
            <person name="Pati A."/>
            <person name="Chen A."/>
            <person name="Palaniappan K."/>
            <person name="Land M."/>
            <person name="Hauser L."/>
            <person name="Brambilla E.M."/>
            <person name="Rohde M."/>
            <person name="Verbarg S."/>
            <person name="Goker M."/>
            <person name="Bristow J."/>
            <person name="Eisen J.A."/>
            <person name="Markowitz V."/>
            <person name="Hugenholtz P."/>
            <person name="Kyrpides N.C."/>
            <person name="Klenk H.P."/>
            <person name="Woyke T."/>
        </authorList>
    </citation>
    <scope>NUCLEOTIDE SEQUENCE [LARGE SCALE GENOMIC DNA]</scope>
    <source>
        <strain evidence="3">ATCC 27775 / DSM 1100 / LMG 10767 / O</strain>
    </source>
</reference>
<dbReference type="PANTHER" id="PTHR12286">
    <property type="entry name" value="SACCHAROPINE DEHYDROGENASE-LIKE OXIDOREDUCTASE"/>
    <property type="match status" value="1"/>
</dbReference>
<name>F4L552_HALH1</name>
<dbReference type="GO" id="GO:0005886">
    <property type="term" value="C:plasma membrane"/>
    <property type="evidence" value="ECO:0007669"/>
    <property type="project" value="TreeGrafter"/>
</dbReference>
<dbReference type="RefSeq" id="WP_013763333.1">
    <property type="nucleotide sequence ID" value="NC_015510.1"/>
</dbReference>
<evidence type="ECO:0000259" key="1">
    <source>
        <dbReference type="Pfam" id="PF03435"/>
    </source>
</evidence>
<dbReference type="PANTHER" id="PTHR12286:SF5">
    <property type="entry name" value="SACCHAROPINE DEHYDROGENASE-LIKE OXIDOREDUCTASE"/>
    <property type="match status" value="1"/>
</dbReference>
<dbReference type="InterPro" id="IPR051276">
    <property type="entry name" value="Saccharopine_DH-like_oxidrdct"/>
</dbReference>
<evidence type="ECO:0000313" key="3">
    <source>
        <dbReference type="Proteomes" id="UP000008461"/>
    </source>
</evidence>
<dbReference type="InterPro" id="IPR005097">
    <property type="entry name" value="Sacchrp_dh_NADP-bd"/>
</dbReference>
<feature type="domain" description="Saccharopine dehydrogenase NADP binding" evidence="1">
    <location>
        <begin position="11"/>
        <end position="142"/>
    </location>
</feature>
<dbReference type="Pfam" id="PF03435">
    <property type="entry name" value="Sacchrp_dh_NADP"/>
    <property type="match status" value="1"/>
</dbReference>
<dbReference type="KEGG" id="hhy:Halhy_0869"/>
<dbReference type="Proteomes" id="UP000008461">
    <property type="component" value="Chromosome"/>
</dbReference>
<dbReference type="Gene3D" id="3.40.50.720">
    <property type="entry name" value="NAD(P)-binding Rossmann-like Domain"/>
    <property type="match status" value="1"/>
</dbReference>
<sequence>MHTRQYDLILWGASGFTGRLVAEYLTSAPLSDLTSTALSNELTWAVAGRNREKLQGMLNELGHSQVPIIIADGFNKNSLLAMAAQAKVVCTTVGPYTQYGSLLVEACVASGTHYCDLSGEAGWMRQMIDRYHQAAVDAKIKIVHSCGFDSIPSDMGVYFLQKEIHKRYGMYATHIKTLVKAAKGGLSGGTFASMIVQINQAKADRSFARLIANPYTLNPDPNFKGPDRPDLQGLYFDPVAKSWIAPFVMAGINTRIVRRSHALQGFPYGESFTYEEAMMTGRGVKGRIQGIAMLLMLGVLVSAKPKGLLQKMVRRFMPKPGEGPSKAVRESGYFYFVLYGTLPDGKIVKAHVKGDRDPGYGSTSKMLAECAVCLAKDEGKMPGTFGVLTASTAMGDALLERLIKYAGLSFEVV</sequence>
<dbReference type="OrthoDB" id="623995at2"/>
<organism evidence="2 3">
    <name type="scientific">Haliscomenobacter hydrossis (strain ATCC 27775 / DSM 1100 / LMG 10767 / O)</name>
    <dbReference type="NCBI Taxonomy" id="760192"/>
    <lineage>
        <taxon>Bacteria</taxon>
        <taxon>Pseudomonadati</taxon>
        <taxon>Bacteroidota</taxon>
        <taxon>Saprospiria</taxon>
        <taxon>Saprospirales</taxon>
        <taxon>Haliscomenobacteraceae</taxon>
        <taxon>Haliscomenobacter</taxon>
    </lineage>
</organism>
<dbReference type="eggNOG" id="COG3268">
    <property type="taxonomic scope" value="Bacteria"/>
</dbReference>
<dbReference type="STRING" id="760192.Halhy_0869"/>
<reference key="2">
    <citation type="submission" date="2011-04" db="EMBL/GenBank/DDBJ databases">
        <title>Complete sequence of chromosome of Haliscomenobacter hydrossis DSM 1100.</title>
        <authorList>
            <consortium name="US DOE Joint Genome Institute (JGI-PGF)"/>
            <person name="Lucas S."/>
            <person name="Han J."/>
            <person name="Lapidus A."/>
            <person name="Bruce D."/>
            <person name="Goodwin L."/>
            <person name="Pitluck S."/>
            <person name="Peters L."/>
            <person name="Kyrpides N."/>
            <person name="Mavromatis K."/>
            <person name="Ivanova N."/>
            <person name="Ovchinnikova G."/>
            <person name="Pagani I."/>
            <person name="Daligault H."/>
            <person name="Detter J.C."/>
            <person name="Han C."/>
            <person name="Land M."/>
            <person name="Hauser L."/>
            <person name="Markowitz V."/>
            <person name="Cheng J.-F."/>
            <person name="Hugenholtz P."/>
            <person name="Woyke T."/>
            <person name="Wu D."/>
            <person name="Verbarg S."/>
            <person name="Frueling A."/>
            <person name="Brambilla E."/>
            <person name="Klenk H.-P."/>
            <person name="Eisen J.A."/>
        </authorList>
    </citation>
    <scope>NUCLEOTIDE SEQUENCE</scope>
    <source>
        <strain>DSM 1100</strain>
    </source>
</reference>
<dbReference type="HOGENOM" id="CLU_031002_0_2_10"/>
<dbReference type="AlphaFoldDB" id="F4L552"/>
<dbReference type="EMBL" id="CP002691">
    <property type="protein sequence ID" value="AEE48773.1"/>
    <property type="molecule type" value="Genomic_DNA"/>
</dbReference>